<proteinExistence type="predicted"/>
<reference evidence="1" key="2">
    <citation type="journal article" date="2022" name="New Phytol.">
        <title>Evolutionary transition to the ectomycorrhizal habit in the genomes of a hyperdiverse lineage of mushroom-forming fungi.</title>
        <authorList>
            <person name="Looney B."/>
            <person name="Miyauchi S."/>
            <person name="Morin E."/>
            <person name="Drula E."/>
            <person name="Courty P.E."/>
            <person name="Kohler A."/>
            <person name="Kuo A."/>
            <person name="LaButti K."/>
            <person name="Pangilinan J."/>
            <person name="Lipzen A."/>
            <person name="Riley R."/>
            <person name="Andreopoulos W."/>
            <person name="He G."/>
            <person name="Johnson J."/>
            <person name="Nolan M."/>
            <person name="Tritt A."/>
            <person name="Barry K.W."/>
            <person name="Grigoriev I.V."/>
            <person name="Nagy L.G."/>
            <person name="Hibbett D."/>
            <person name="Henrissat B."/>
            <person name="Matheny P.B."/>
            <person name="Labbe J."/>
            <person name="Martin F.M."/>
        </authorList>
    </citation>
    <scope>NUCLEOTIDE SEQUENCE</scope>
    <source>
        <strain evidence="1">EC-137</strain>
    </source>
</reference>
<evidence type="ECO:0000313" key="1">
    <source>
        <dbReference type="EMBL" id="KAI0026679.1"/>
    </source>
</evidence>
<evidence type="ECO:0000313" key="2">
    <source>
        <dbReference type="Proteomes" id="UP000814128"/>
    </source>
</evidence>
<reference evidence="1" key="1">
    <citation type="submission" date="2021-02" db="EMBL/GenBank/DDBJ databases">
        <authorList>
            <consortium name="DOE Joint Genome Institute"/>
            <person name="Ahrendt S."/>
            <person name="Looney B.P."/>
            <person name="Miyauchi S."/>
            <person name="Morin E."/>
            <person name="Drula E."/>
            <person name="Courty P.E."/>
            <person name="Chicoki N."/>
            <person name="Fauchery L."/>
            <person name="Kohler A."/>
            <person name="Kuo A."/>
            <person name="Labutti K."/>
            <person name="Pangilinan J."/>
            <person name="Lipzen A."/>
            <person name="Riley R."/>
            <person name="Andreopoulos W."/>
            <person name="He G."/>
            <person name="Johnson J."/>
            <person name="Barry K.W."/>
            <person name="Grigoriev I.V."/>
            <person name="Nagy L."/>
            <person name="Hibbett D."/>
            <person name="Henrissat B."/>
            <person name="Matheny P.B."/>
            <person name="Labbe J."/>
            <person name="Martin F."/>
        </authorList>
    </citation>
    <scope>NUCLEOTIDE SEQUENCE</scope>
    <source>
        <strain evidence="1">EC-137</strain>
    </source>
</reference>
<keyword evidence="2" id="KW-1185">Reference proteome</keyword>
<gene>
    <name evidence="1" type="ORF">K488DRAFT_92112</name>
</gene>
<dbReference type="EMBL" id="MU274292">
    <property type="protein sequence ID" value="KAI0026679.1"/>
    <property type="molecule type" value="Genomic_DNA"/>
</dbReference>
<sequence>MADKAANTGIWVFHGGENDIRILGGLPNSWVYDTATMYAALEGCSRQTEPIGLGRLCQTLSIVVPPLSEHNAGNDALLMAEAFVQMATGAMTRQLDEVL</sequence>
<comment type="caution">
    <text evidence="1">The sequence shown here is derived from an EMBL/GenBank/DDBJ whole genome shotgun (WGS) entry which is preliminary data.</text>
</comment>
<protein>
    <submittedName>
        <fullName evidence="1">Uncharacterized protein</fullName>
    </submittedName>
</protein>
<organism evidence="1 2">
    <name type="scientific">Vararia minispora EC-137</name>
    <dbReference type="NCBI Taxonomy" id="1314806"/>
    <lineage>
        <taxon>Eukaryota</taxon>
        <taxon>Fungi</taxon>
        <taxon>Dikarya</taxon>
        <taxon>Basidiomycota</taxon>
        <taxon>Agaricomycotina</taxon>
        <taxon>Agaricomycetes</taxon>
        <taxon>Russulales</taxon>
        <taxon>Lachnocladiaceae</taxon>
        <taxon>Vararia</taxon>
    </lineage>
</organism>
<accession>A0ACB8Q4I4</accession>
<name>A0ACB8Q4I4_9AGAM</name>
<dbReference type="Proteomes" id="UP000814128">
    <property type="component" value="Unassembled WGS sequence"/>
</dbReference>